<dbReference type="EMBL" id="BGPR01049175">
    <property type="protein sequence ID" value="GBO26152.1"/>
    <property type="molecule type" value="Genomic_DNA"/>
</dbReference>
<name>A0A4Y2VNG6_ARAVE</name>
<keyword evidence="2" id="KW-1185">Reference proteome</keyword>
<reference evidence="1 2" key="1">
    <citation type="journal article" date="2019" name="Sci. Rep.">
        <title>Orb-weaving spider Araneus ventricosus genome elucidates the spidroin gene catalogue.</title>
        <authorList>
            <person name="Kono N."/>
            <person name="Nakamura H."/>
            <person name="Ohtoshi R."/>
            <person name="Moran D.A.P."/>
            <person name="Shinohara A."/>
            <person name="Yoshida Y."/>
            <person name="Fujiwara M."/>
            <person name="Mori M."/>
            <person name="Tomita M."/>
            <person name="Arakawa K."/>
        </authorList>
    </citation>
    <scope>NUCLEOTIDE SEQUENCE [LARGE SCALE GENOMIC DNA]</scope>
</reference>
<accession>A0A4Y2VNG6</accession>
<organism evidence="1 2">
    <name type="scientific">Araneus ventricosus</name>
    <name type="common">Orbweaver spider</name>
    <name type="synonym">Epeira ventricosa</name>
    <dbReference type="NCBI Taxonomy" id="182803"/>
    <lineage>
        <taxon>Eukaryota</taxon>
        <taxon>Metazoa</taxon>
        <taxon>Ecdysozoa</taxon>
        <taxon>Arthropoda</taxon>
        <taxon>Chelicerata</taxon>
        <taxon>Arachnida</taxon>
        <taxon>Araneae</taxon>
        <taxon>Araneomorphae</taxon>
        <taxon>Entelegynae</taxon>
        <taxon>Araneoidea</taxon>
        <taxon>Araneidae</taxon>
        <taxon>Araneus</taxon>
    </lineage>
</organism>
<dbReference type="Proteomes" id="UP000499080">
    <property type="component" value="Unassembled WGS sequence"/>
</dbReference>
<evidence type="ECO:0000313" key="1">
    <source>
        <dbReference type="EMBL" id="GBO26152.1"/>
    </source>
</evidence>
<feature type="non-terminal residue" evidence="1">
    <location>
        <position position="60"/>
    </location>
</feature>
<comment type="caution">
    <text evidence="1">The sequence shown here is derived from an EMBL/GenBank/DDBJ whole genome shotgun (WGS) entry which is preliminary data.</text>
</comment>
<dbReference type="AlphaFoldDB" id="A0A4Y2VNG6"/>
<protein>
    <submittedName>
        <fullName evidence="1">Uncharacterized protein</fullName>
    </submittedName>
</protein>
<proteinExistence type="predicted"/>
<gene>
    <name evidence="1" type="ORF">AVEN_88744_1</name>
</gene>
<sequence length="60" mass="6515">MQYPRLVKRAESAAELGTAEAGEYLRKGLPASDAVPGNASCVTANLKDLTHMKLSMQYLF</sequence>
<evidence type="ECO:0000313" key="2">
    <source>
        <dbReference type="Proteomes" id="UP000499080"/>
    </source>
</evidence>